<evidence type="ECO:0000256" key="1">
    <source>
        <dbReference type="SAM" id="MobiDB-lite"/>
    </source>
</evidence>
<feature type="region of interest" description="Disordered" evidence="1">
    <location>
        <begin position="650"/>
        <end position="683"/>
    </location>
</feature>
<feature type="compositionally biased region" description="Polar residues" evidence="1">
    <location>
        <begin position="365"/>
        <end position="376"/>
    </location>
</feature>
<protein>
    <submittedName>
        <fullName evidence="2">Rgp1-domain-containing protein</fullName>
    </submittedName>
</protein>
<dbReference type="InterPro" id="IPR014848">
    <property type="entry name" value="Rgp1"/>
</dbReference>
<evidence type="ECO:0000313" key="3">
    <source>
        <dbReference type="Proteomes" id="UP001063166"/>
    </source>
</evidence>
<feature type="compositionally biased region" description="Low complexity" evidence="1">
    <location>
        <begin position="166"/>
        <end position="179"/>
    </location>
</feature>
<feature type="region of interest" description="Disordered" evidence="1">
    <location>
        <begin position="362"/>
        <end position="449"/>
    </location>
</feature>
<feature type="region of interest" description="Disordered" evidence="1">
    <location>
        <begin position="238"/>
        <end position="307"/>
    </location>
</feature>
<feature type="region of interest" description="Disordered" evidence="1">
    <location>
        <begin position="153"/>
        <end position="188"/>
    </location>
</feature>
<accession>A0A9P3UKK9</accession>
<sequence>MPGLNSISEVDSGVRVVVTPSQSSYFAGEPFSVTITFTNTRSPEPGSSRPHTHKRAAHSISSAPLARPPTSPGTPRTAVPSVHVQTKAREDALARKGLIGKGPAPLKGAEELPELIEQRRKRLLAKSLSVTIAPHELEEQLGEARVPMPASFMQASYNGTPDPRHSPSSPRVSSPLARSDTLPLGLNHPHARKQSVVDGQLPVELISTPPALPYSPNSSTSTFSLALDPISEGVLSPYPSTPSIASPTIEAPSHPTFSSLENENTNSVYAYPPPQPGRRQSHLGLGQPPSSLKLNSHHPPRSAFSSTFPQSNTELILYSYAQLKGTLSITPVSGVLTTPEQRQTLNATRAALLKRSVVGGGRMDISSSLQQPPSATQHRRRPTHSRSSSFSSGLLSLLSPTSLVASTSAPPGSPGSFTPSHRSRPSASGFSPTPSPVSSRFPNSGGVGLGLGIPGAGTTVVDEEIDPDAPLPTFEVQPTMLAVDLSLLPGESRSYTYSIVLPDILPPTFKGRSLKFSYELVIGTCRSGSSGGSGSASASSISRVMKVPIRVYNNVVVGRTPRPYDVLWPLSKGAITPSSESQGKVVEETGKSIKRFGKVPLVPSPLASSAIGGTFDDLQDYARRLLTSFPEPGASGVRIKLPAEAISPVPQSAAPNGAMDAAWPTEDGKRLEREMERAEEGGMSGCREAVEILTRNPKKASYDVNKDGVKVAVLTFTKAAYRLGETVLGVVELNQRTSRARVLQLSAILEAHESLPSNISPPSSARHLRRVHAEHHSSFTASTLRTTFTLDIPSDASPAFQVRVGTNQPGGPFITLGGLEWKVRLCLLVAVADEASEVGTEGVRIKQLVRDGPRGEWGSSWRAPRSIAPMEKPPKLDAQAQAPPLQQPASTPRSWGSFFTASFFGSNEREYHDGDVEVDEEDDEVYDGVKPDLAGGVGVGVKFGGGEEGWKDVKLETVECEVPIKMWPGNTAFKAADIVFDV</sequence>
<dbReference type="EMBL" id="BRPK01000003">
    <property type="protein sequence ID" value="GLB36773.1"/>
    <property type="molecule type" value="Genomic_DNA"/>
</dbReference>
<feature type="region of interest" description="Disordered" evidence="1">
    <location>
        <begin position="37"/>
        <end position="84"/>
    </location>
</feature>
<feature type="compositionally biased region" description="Basic and acidic residues" evidence="1">
    <location>
        <begin position="666"/>
        <end position="680"/>
    </location>
</feature>
<evidence type="ECO:0000313" key="2">
    <source>
        <dbReference type="EMBL" id="GLB36773.1"/>
    </source>
</evidence>
<feature type="compositionally biased region" description="Low complexity" evidence="1">
    <location>
        <begin position="385"/>
        <end position="420"/>
    </location>
</feature>
<reference evidence="2" key="1">
    <citation type="submission" date="2022-07" db="EMBL/GenBank/DDBJ databases">
        <title>The genome of Lyophyllum shimeji provides insight into the initial evolution of ectomycorrhizal fungal genome.</title>
        <authorList>
            <person name="Kobayashi Y."/>
            <person name="Shibata T."/>
            <person name="Hirakawa H."/>
            <person name="Shigenobu S."/>
            <person name="Nishiyama T."/>
            <person name="Yamada A."/>
            <person name="Hasebe M."/>
            <person name="Kawaguchi M."/>
        </authorList>
    </citation>
    <scope>NUCLEOTIDE SEQUENCE</scope>
    <source>
        <strain evidence="2">AT787</strain>
    </source>
</reference>
<keyword evidence="3" id="KW-1185">Reference proteome</keyword>
<dbReference type="OrthoDB" id="1918at2759"/>
<feature type="compositionally biased region" description="Polar residues" evidence="1">
    <location>
        <begin position="255"/>
        <end position="268"/>
    </location>
</feature>
<dbReference type="AlphaFoldDB" id="A0A9P3UKK9"/>
<dbReference type="Pfam" id="PF08737">
    <property type="entry name" value="Rgp1"/>
    <property type="match status" value="1"/>
</dbReference>
<dbReference type="PANTHER" id="PTHR12507">
    <property type="entry name" value="REDUCED GROWTH PHENOTYPE 1 RGP1, YEAST -RELATED"/>
    <property type="match status" value="1"/>
</dbReference>
<name>A0A9P3UKK9_LYOSH</name>
<feature type="compositionally biased region" description="Polar residues" evidence="1">
    <location>
        <begin position="425"/>
        <end position="442"/>
    </location>
</feature>
<comment type="caution">
    <text evidence="2">The sequence shown here is derived from an EMBL/GenBank/DDBJ whole genome shotgun (WGS) entry which is preliminary data.</text>
</comment>
<gene>
    <name evidence="2" type="primary">RGP1</name>
    <name evidence="2" type="ORF">LshimejAT787_0310600</name>
</gene>
<organism evidence="2 3">
    <name type="scientific">Lyophyllum shimeji</name>
    <name type="common">Hon-shimeji</name>
    <name type="synonym">Tricholoma shimeji</name>
    <dbReference type="NCBI Taxonomy" id="47721"/>
    <lineage>
        <taxon>Eukaryota</taxon>
        <taxon>Fungi</taxon>
        <taxon>Dikarya</taxon>
        <taxon>Basidiomycota</taxon>
        <taxon>Agaricomycotina</taxon>
        <taxon>Agaricomycetes</taxon>
        <taxon>Agaricomycetidae</taxon>
        <taxon>Agaricales</taxon>
        <taxon>Tricholomatineae</taxon>
        <taxon>Lyophyllaceae</taxon>
        <taxon>Lyophyllum</taxon>
    </lineage>
</organism>
<proteinExistence type="predicted"/>
<dbReference type="Proteomes" id="UP001063166">
    <property type="component" value="Unassembled WGS sequence"/>
</dbReference>